<dbReference type="GO" id="GO:0003700">
    <property type="term" value="F:DNA-binding transcription factor activity"/>
    <property type="evidence" value="ECO:0007669"/>
    <property type="project" value="InterPro"/>
</dbReference>
<dbReference type="Gene3D" id="1.10.10.60">
    <property type="entry name" value="Homeodomain-like"/>
    <property type="match status" value="2"/>
</dbReference>
<feature type="domain" description="HTH araC/xylS-type" evidence="4">
    <location>
        <begin position="192"/>
        <end position="291"/>
    </location>
</feature>
<evidence type="ECO:0000256" key="1">
    <source>
        <dbReference type="ARBA" id="ARBA00023015"/>
    </source>
</evidence>
<dbReference type="InterPro" id="IPR018060">
    <property type="entry name" value="HTH_AraC"/>
</dbReference>
<name>A0A4P6JLZ8_KTERU</name>
<sequence>MIQHTNEIPVVPLNTCSYILWRDAHSLIGYEPLRVKDSRTGPHFDDMYTLELVCQGMQEIHLDGNWHPVPPLHVIWTSPYIQHAHHIASELETIFVIFRKEMVERVWQELYKNCAFKAPHASILPCPPQLQNALYQLLQEVRRCGQTSNYIISLHLQLVLATFLRSTARPGFPAPTVPMQPSALRHASDGILQAMRLLEKHHACSSLALENIASTIGLSSFYFSRRFKQEVGTTPGHYLRQQRLNHALQLLFTTSLSIEEISYRSGFSSSRQFTEACKVVLGQAPSTLRKARGLFFLSPAPAAAGMPPVLDAPPQSLSI</sequence>
<dbReference type="PROSITE" id="PS01124">
    <property type="entry name" value="HTH_ARAC_FAMILY_2"/>
    <property type="match status" value="1"/>
</dbReference>
<dbReference type="SUPFAM" id="SSF46689">
    <property type="entry name" value="Homeodomain-like"/>
    <property type="match status" value="2"/>
</dbReference>
<dbReference type="SMART" id="SM00342">
    <property type="entry name" value="HTH_ARAC"/>
    <property type="match status" value="1"/>
</dbReference>
<reference evidence="5 6" key="1">
    <citation type="submission" date="2019-01" db="EMBL/GenBank/DDBJ databases">
        <title>Ktedonosporobacter rubrisoli SCAWS-G2.</title>
        <authorList>
            <person name="Huang Y."/>
            <person name="Yan B."/>
        </authorList>
    </citation>
    <scope>NUCLEOTIDE SEQUENCE [LARGE SCALE GENOMIC DNA]</scope>
    <source>
        <strain evidence="5 6">SCAWS-G2</strain>
    </source>
</reference>
<proteinExistence type="predicted"/>
<dbReference type="KEGG" id="kbs:EPA93_09645"/>
<dbReference type="PANTHER" id="PTHR46796:SF12">
    <property type="entry name" value="HTH-TYPE DNA-BINDING TRANSCRIPTIONAL ACTIVATOR EUTR"/>
    <property type="match status" value="1"/>
</dbReference>
<keyword evidence="1" id="KW-0805">Transcription regulation</keyword>
<dbReference type="SUPFAM" id="SSF51215">
    <property type="entry name" value="Regulatory protein AraC"/>
    <property type="match status" value="1"/>
</dbReference>
<evidence type="ECO:0000313" key="6">
    <source>
        <dbReference type="Proteomes" id="UP000290365"/>
    </source>
</evidence>
<evidence type="ECO:0000256" key="2">
    <source>
        <dbReference type="ARBA" id="ARBA00023125"/>
    </source>
</evidence>
<dbReference type="GO" id="GO:0043565">
    <property type="term" value="F:sequence-specific DNA binding"/>
    <property type="evidence" value="ECO:0007669"/>
    <property type="project" value="InterPro"/>
</dbReference>
<dbReference type="Pfam" id="PF12833">
    <property type="entry name" value="HTH_18"/>
    <property type="match status" value="1"/>
</dbReference>
<accession>A0A4P6JLZ8</accession>
<dbReference type="Pfam" id="PF02311">
    <property type="entry name" value="AraC_binding"/>
    <property type="match status" value="1"/>
</dbReference>
<evidence type="ECO:0000313" key="5">
    <source>
        <dbReference type="EMBL" id="QBD76258.1"/>
    </source>
</evidence>
<evidence type="ECO:0000256" key="3">
    <source>
        <dbReference type="ARBA" id="ARBA00023163"/>
    </source>
</evidence>
<dbReference type="OrthoDB" id="345413at2"/>
<dbReference type="Proteomes" id="UP000290365">
    <property type="component" value="Chromosome"/>
</dbReference>
<dbReference type="InterPro" id="IPR050204">
    <property type="entry name" value="AraC_XylS_family_regulators"/>
</dbReference>
<dbReference type="InterPro" id="IPR003313">
    <property type="entry name" value="AraC-bd"/>
</dbReference>
<protein>
    <submittedName>
        <fullName evidence="5">AraC family transcriptional regulator</fullName>
    </submittedName>
</protein>
<evidence type="ECO:0000259" key="4">
    <source>
        <dbReference type="PROSITE" id="PS01124"/>
    </source>
</evidence>
<dbReference type="RefSeq" id="WP_129886872.1">
    <property type="nucleotide sequence ID" value="NZ_CP035758.1"/>
</dbReference>
<organism evidence="5 6">
    <name type="scientific">Ktedonosporobacter rubrisoli</name>
    <dbReference type="NCBI Taxonomy" id="2509675"/>
    <lineage>
        <taxon>Bacteria</taxon>
        <taxon>Bacillati</taxon>
        <taxon>Chloroflexota</taxon>
        <taxon>Ktedonobacteria</taxon>
        <taxon>Ktedonobacterales</taxon>
        <taxon>Ktedonosporobacteraceae</taxon>
        <taxon>Ktedonosporobacter</taxon>
    </lineage>
</organism>
<dbReference type="EMBL" id="CP035758">
    <property type="protein sequence ID" value="QBD76258.1"/>
    <property type="molecule type" value="Genomic_DNA"/>
</dbReference>
<dbReference type="InterPro" id="IPR009057">
    <property type="entry name" value="Homeodomain-like_sf"/>
</dbReference>
<keyword evidence="3" id="KW-0804">Transcription</keyword>
<dbReference type="PANTHER" id="PTHR46796">
    <property type="entry name" value="HTH-TYPE TRANSCRIPTIONAL ACTIVATOR RHAS-RELATED"/>
    <property type="match status" value="1"/>
</dbReference>
<keyword evidence="2" id="KW-0238">DNA-binding</keyword>
<keyword evidence="6" id="KW-1185">Reference proteome</keyword>
<dbReference type="InterPro" id="IPR037923">
    <property type="entry name" value="HTH-like"/>
</dbReference>
<dbReference type="AlphaFoldDB" id="A0A4P6JLZ8"/>
<gene>
    <name evidence="5" type="ORF">EPA93_09645</name>
</gene>